<dbReference type="NCBIfam" id="NF033517">
    <property type="entry name" value="transpos_IS66"/>
    <property type="match status" value="1"/>
</dbReference>
<name>A0A229AKL5_ECOLX</name>
<evidence type="ECO:0000313" key="1">
    <source>
        <dbReference type="EMBL" id="AXO05686.1"/>
    </source>
</evidence>
<organism evidence="1 2">
    <name type="scientific">Escherichia coli</name>
    <dbReference type="NCBI Taxonomy" id="562"/>
    <lineage>
        <taxon>Bacteria</taxon>
        <taxon>Pseudomonadati</taxon>
        <taxon>Pseudomonadota</taxon>
        <taxon>Gammaproteobacteria</taxon>
        <taxon>Enterobacterales</taxon>
        <taxon>Enterobacteriaceae</taxon>
        <taxon>Escherichia</taxon>
    </lineage>
</organism>
<dbReference type="PANTHER" id="PTHR33678:SF1">
    <property type="entry name" value="BLL1576 PROTEIN"/>
    <property type="match status" value="1"/>
</dbReference>
<accession>A0A229AKL5</accession>
<dbReference type="AlphaFoldDB" id="A0A229AKL5"/>
<dbReference type="PANTHER" id="PTHR33678">
    <property type="entry name" value="BLL1576 PROTEIN"/>
    <property type="match status" value="1"/>
</dbReference>
<reference evidence="1 2" key="1">
    <citation type="submission" date="2018-08" db="EMBL/GenBank/DDBJ databases">
        <title>Complete genome sequencing and genomic characterization of five Escherichia coli strains co-producing MCR-1 and ESBLs from different origins in China.</title>
        <authorList>
            <person name="Bai L."/>
        </authorList>
    </citation>
    <scope>NUCLEOTIDE SEQUENCE [LARGE SCALE GENOMIC DNA]</scope>
    <source>
        <strain evidence="2">cq9</strain>
    </source>
</reference>
<dbReference type="InterPro" id="IPR004291">
    <property type="entry name" value="Transposase_IS66_central"/>
</dbReference>
<dbReference type="Proteomes" id="UP000256244">
    <property type="component" value="Chromosome"/>
</dbReference>
<proteinExistence type="predicted"/>
<dbReference type="InterPro" id="IPR052344">
    <property type="entry name" value="Transposase-related"/>
</dbReference>
<sequence length="513" mass="57868">MTDTQKILEENKNLKEKILRLQQENDFFREKFKLAQHKQFGVSSEKSPDQLDWLFNEAETIEDVALTEKETALATDDTEATAQVSTKKKTGRKPLPKDLPRETRIIDVAAADKVCPCCQGDLHRIGEEKSEQLEYIPASLKVIETLRPKYACRQCEKNNATTPIVIAPVPASPIPKSMATPSLLAHIIGNKYQFALPLYRQEMVFKQLNIDLNRKTLSNWMIRSAAVLEPLLLRLKTQQLAQQVLHADETPVVVIADDNQKSYMWVYCSGGDSPDPNSTLKNIVIYDYQPSRAAACPKEYLKGYAGYLQVDGYAAYESTGATLAGCMAHVRRKFIEAQKVQIKGKVGRADWAVAHIQKLYRVEAQLAGKMFEEKYTLRQQYTVPLLKEFKIWLDKSAQQVAPKTTLGMAVAYTLRQWGKLTTYTQHGQLSIDNNRAERAIKPFVIGRKNWLFSNTASGAKASAILYSVIETAKANGLNPVRYVELLLTEIPRRNSGDDLENLMPWVVKLGVDD</sequence>
<dbReference type="InterPro" id="IPR024474">
    <property type="entry name" value="Znf_dom_IS66"/>
</dbReference>
<dbReference type="Pfam" id="PF13817">
    <property type="entry name" value="DDE_Tnp_IS66_C"/>
    <property type="match status" value="1"/>
</dbReference>
<dbReference type="RefSeq" id="WP_064986889.1">
    <property type="nucleotide sequence ID" value="NZ_BLCA01000025.1"/>
</dbReference>
<gene>
    <name evidence="1" type="ORF">DS732_04595</name>
</gene>
<dbReference type="InterPro" id="IPR024463">
    <property type="entry name" value="Transposase_TnpC_homeodom"/>
</dbReference>
<protein>
    <submittedName>
        <fullName evidence="1">IS66 family transposase</fullName>
    </submittedName>
</protein>
<evidence type="ECO:0000313" key="2">
    <source>
        <dbReference type="Proteomes" id="UP000256244"/>
    </source>
</evidence>
<dbReference type="Pfam" id="PF13007">
    <property type="entry name" value="LZ_Tnp_IS66"/>
    <property type="match status" value="1"/>
</dbReference>
<dbReference type="Pfam" id="PF03050">
    <property type="entry name" value="DDE_Tnp_IS66"/>
    <property type="match status" value="1"/>
</dbReference>
<dbReference type="Pfam" id="PF13005">
    <property type="entry name" value="zf-IS66"/>
    <property type="match status" value="1"/>
</dbReference>
<dbReference type="InterPro" id="IPR039552">
    <property type="entry name" value="IS66_C"/>
</dbReference>
<dbReference type="EMBL" id="CP031546">
    <property type="protein sequence ID" value="AXO05686.1"/>
    <property type="molecule type" value="Genomic_DNA"/>
</dbReference>